<dbReference type="PROSITE" id="PS51462">
    <property type="entry name" value="NUDIX"/>
    <property type="match status" value="1"/>
</dbReference>
<dbReference type="RefSeq" id="WP_143985077.1">
    <property type="nucleotide sequence ID" value="NZ_CP041692.1"/>
</dbReference>
<dbReference type="PANTHER" id="PTHR12318">
    <property type="entry name" value="TESTOSTERONE-REGULATED PROTEIN RP2"/>
    <property type="match status" value="1"/>
</dbReference>
<evidence type="ECO:0000313" key="9">
    <source>
        <dbReference type="Proteomes" id="UP000319263"/>
    </source>
</evidence>
<keyword evidence="9" id="KW-1185">Reference proteome</keyword>
<dbReference type="Pfam" id="PF00293">
    <property type="entry name" value="NUDIX"/>
    <property type="match status" value="1"/>
</dbReference>
<keyword evidence="6" id="KW-0464">Manganese</keyword>
<evidence type="ECO:0000259" key="7">
    <source>
        <dbReference type="PROSITE" id="PS51462"/>
    </source>
</evidence>
<comment type="cofactor">
    <cofactor evidence="2">
        <name>Mg(2+)</name>
        <dbReference type="ChEBI" id="CHEBI:18420"/>
    </cofactor>
</comment>
<keyword evidence="5" id="KW-0460">Magnesium</keyword>
<evidence type="ECO:0000256" key="6">
    <source>
        <dbReference type="ARBA" id="ARBA00023211"/>
    </source>
</evidence>
<dbReference type="Proteomes" id="UP000319263">
    <property type="component" value="Chromosome"/>
</dbReference>
<dbReference type="SUPFAM" id="SSF55811">
    <property type="entry name" value="Nudix"/>
    <property type="match status" value="1"/>
</dbReference>
<keyword evidence="3" id="KW-0479">Metal-binding</keyword>
<evidence type="ECO:0000256" key="5">
    <source>
        <dbReference type="ARBA" id="ARBA00022842"/>
    </source>
</evidence>
<protein>
    <submittedName>
        <fullName evidence="8">NUDIX domain-containing protein</fullName>
    </submittedName>
</protein>
<keyword evidence="4" id="KW-0378">Hydrolase</keyword>
<dbReference type="PANTHER" id="PTHR12318:SF0">
    <property type="entry name" value="ACYL-COENZYME A DIPHOSPHATASE NUDT19"/>
    <property type="match status" value="1"/>
</dbReference>
<evidence type="ECO:0000256" key="2">
    <source>
        <dbReference type="ARBA" id="ARBA00001946"/>
    </source>
</evidence>
<feature type="domain" description="Nudix hydrolase" evidence="7">
    <location>
        <begin position="33"/>
        <end position="180"/>
    </location>
</feature>
<organism evidence="8 9">
    <name type="scientific">Microlunatus elymi</name>
    <dbReference type="NCBI Taxonomy" id="2596828"/>
    <lineage>
        <taxon>Bacteria</taxon>
        <taxon>Bacillati</taxon>
        <taxon>Actinomycetota</taxon>
        <taxon>Actinomycetes</taxon>
        <taxon>Propionibacteriales</taxon>
        <taxon>Propionibacteriaceae</taxon>
        <taxon>Microlunatus</taxon>
    </lineage>
</organism>
<dbReference type="InterPro" id="IPR015797">
    <property type="entry name" value="NUDIX_hydrolase-like_dom_sf"/>
</dbReference>
<evidence type="ECO:0000256" key="3">
    <source>
        <dbReference type="ARBA" id="ARBA00022723"/>
    </source>
</evidence>
<sequence>MITSSRDVLSALDRRVPESVIAKIDSRADSVVVPHPAASVVLLRDHEGGVETYALHRHSRMPFAAGMVVFPGGRLDPVDGVLSAGYTPTSGPLLRCAVRETEEETGVRLEPEQLQPWAHWITPELEPRRYDTFFYLAELPVGQTAADISGETWKAEWRTPAALLAAADAGELALMPPTRSILIELDSFATVADALAGCPDRRVETVLPRVVRGPAGWIFDYSDLSVSGVVIATPPTDKSRDGDER</sequence>
<dbReference type="KEGG" id="mik:FOE78_03460"/>
<dbReference type="InterPro" id="IPR039121">
    <property type="entry name" value="NUDT19"/>
</dbReference>
<name>A0A516PV79_9ACTN</name>
<dbReference type="AlphaFoldDB" id="A0A516PV79"/>
<dbReference type="InterPro" id="IPR000086">
    <property type="entry name" value="NUDIX_hydrolase_dom"/>
</dbReference>
<accession>A0A516PV79</accession>
<dbReference type="CDD" id="cd18870">
    <property type="entry name" value="NUDIX_AcylCoAdiphos_Nudt19"/>
    <property type="match status" value="1"/>
</dbReference>
<dbReference type="EMBL" id="CP041692">
    <property type="protein sequence ID" value="QDP95095.1"/>
    <property type="molecule type" value="Genomic_DNA"/>
</dbReference>
<dbReference type="OrthoDB" id="7183442at2"/>
<dbReference type="GO" id="GO:0046872">
    <property type="term" value="F:metal ion binding"/>
    <property type="evidence" value="ECO:0007669"/>
    <property type="project" value="UniProtKB-KW"/>
</dbReference>
<gene>
    <name evidence="8" type="ORF">FOE78_03460</name>
</gene>
<comment type="cofactor">
    <cofactor evidence="1">
        <name>Mn(2+)</name>
        <dbReference type="ChEBI" id="CHEBI:29035"/>
    </cofactor>
</comment>
<proteinExistence type="predicted"/>
<reference evidence="8 9" key="1">
    <citation type="submission" date="2019-07" db="EMBL/GenBank/DDBJ databases">
        <title>Microlunatus dokdonensis sp. nov. isolated from the rhizospheric soil of the wild plant Elymus tsukushiensis.</title>
        <authorList>
            <person name="Ghim S.-Y."/>
            <person name="Hwang Y.-J."/>
            <person name="Son J.-S."/>
            <person name="Shin J.-H."/>
        </authorList>
    </citation>
    <scope>NUCLEOTIDE SEQUENCE [LARGE SCALE GENOMIC DNA]</scope>
    <source>
        <strain evidence="8 9">KUDC0627</strain>
    </source>
</reference>
<evidence type="ECO:0000256" key="4">
    <source>
        <dbReference type="ARBA" id="ARBA00022801"/>
    </source>
</evidence>
<dbReference type="GO" id="GO:0016818">
    <property type="term" value="F:hydrolase activity, acting on acid anhydrides, in phosphorus-containing anhydrides"/>
    <property type="evidence" value="ECO:0007669"/>
    <property type="project" value="InterPro"/>
</dbReference>
<evidence type="ECO:0000256" key="1">
    <source>
        <dbReference type="ARBA" id="ARBA00001936"/>
    </source>
</evidence>
<dbReference type="Gene3D" id="3.90.79.10">
    <property type="entry name" value="Nucleoside Triphosphate Pyrophosphohydrolase"/>
    <property type="match status" value="2"/>
</dbReference>
<evidence type="ECO:0000313" key="8">
    <source>
        <dbReference type="EMBL" id="QDP95095.1"/>
    </source>
</evidence>